<feature type="domain" description="GH26" evidence="6">
    <location>
        <begin position="37"/>
        <end position="358"/>
    </location>
</feature>
<feature type="active site" description="Proton donor" evidence="4">
    <location>
        <position position="185"/>
    </location>
</feature>
<feature type="active site" description="Nucleophile" evidence="4">
    <location>
        <position position="289"/>
    </location>
</feature>
<dbReference type="PROSITE" id="PS51764">
    <property type="entry name" value="GH26"/>
    <property type="match status" value="1"/>
</dbReference>
<dbReference type="GO" id="GO:0016985">
    <property type="term" value="F:mannan endo-1,4-beta-mannosidase activity"/>
    <property type="evidence" value="ECO:0007669"/>
    <property type="project" value="InterPro"/>
</dbReference>
<keyword evidence="2 4" id="KW-0378">Hydrolase</keyword>
<dbReference type="EMBL" id="JACHXF010000004">
    <property type="protein sequence ID" value="MBB3094708.1"/>
    <property type="molecule type" value="Genomic_DNA"/>
</dbReference>
<proteinExistence type="inferred from homology"/>
<reference evidence="7 8" key="1">
    <citation type="submission" date="2020-08" db="EMBL/GenBank/DDBJ databases">
        <title>Genomic Encyclopedia of Type Strains, Phase III (KMG-III): the genomes of soil and plant-associated and newly described type strains.</title>
        <authorList>
            <person name="Whitman W."/>
        </authorList>
    </citation>
    <scope>NUCLEOTIDE SEQUENCE [LARGE SCALE GENOMIC DNA]</scope>
    <source>
        <strain evidence="7 8">CECT 3287</strain>
    </source>
</reference>
<gene>
    <name evidence="7" type="ORF">FHR83_002371</name>
</gene>
<dbReference type="Gene3D" id="3.20.20.80">
    <property type="entry name" value="Glycosidases"/>
    <property type="match status" value="1"/>
</dbReference>
<dbReference type="PANTHER" id="PTHR40079">
    <property type="entry name" value="MANNAN ENDO-1,4-BETA-MANNOSIDASE E-RELATED"/>
    <property type="match status" value="1"/>
</dbReference>
<evidence type="ECO:0000256" key="4">
    <source>
        <dbReference type="PROSITE-ProRule" id="PRU01100"/>
    </source>
</evidence>
<dbReference type="GO" id="GO:0006080">
    <property type="term" value="P:substituted mannan metabolic process"/>
    <property type="evidence" value="ECO:0007669"/>
    <property type="project" value="InterPro"/>
</dbReference>
<sequence length="358" mass="39394">MTAGHRSQGEQGLTRRGLLGLGALGAVSAAGAVGMWKAASGGATNTVSGTPTATGPVEPAPPSATPSPFAAAGNLTKLGGAVPFTAGKALLGSYLGLKGMSYPEAVRYRRKQLGRDHRIAHVFYAWPDRLPTSIEGMPKKAIPMVSWRGPKYDKILSGDSDDLIAAAARRIKELDRPTLLRWGWEMNGRWYEWGGFQNKRNPEGYVKCFRYLREIFDDQGAGNVSWVWSPNWNSSPDEDWNRMEAYYPGDDFVDWVGVSGYNLQQESPATLFDPVYQRYAPRKPLMITEIGAKDHGGTSKADWITDFSEYVAQRPAIGASVWFDTDTHPNYPEAWRFDTDPQSAAAYRAMATSPRFSA</sequence>
<name>A0A7W5AE87_9ACTN</name>
<protein>
    <recommendedName>
        <fullName evidence="6">GH26 domain-containing protein</fullName>
    </recommendedName>
</protein>
<accession>A0A7W5AE87</accession>
<keyword evidence="8" id="KW-1185">Reference proteome</keyword>
<evidence type="ECO:0000313" key="7">
    <source>
        <dbReference type="EMBL" id="MBB3094708.1"/>
    </source>
</evidence>
<evidence type="ECO:0000259" key="6">
    <source>
        <dbReference type="PROSITE" id="PS51764"/>
    </source>
</evidence>
<dbReference type="RefSeq" id="WP_183218990.1">
    <property type="nucleotide sequence ID" value="NZ_BMPW01000003.1"/>
</dbReference>
<evidence type="ECO:0000313" key="8">
    <source>
        <dbReference type="Proteomes" id="UP000590749"/>
    </source>
</evidence>
<dbReference type="AlphaFoldDB" id="A0A7W5AE87"/>
<evidence type="ECO:0000256" key="3">
    <source>
        <dbReference type="ARBA" id="ARBA00023295"/>
    </source>
</evidence>
<dbReference type="InterPro" id="IPR006311">
    <property type="entry name" value="TAT_signal"/>
</dbReference>
<feature type="compositionally biased region" description="Polar residues" evidence="5">
    <location>
        <begin position="43"/>
        <end position="53"/>
    </location>
</feature>
<evidence type="ECO:0000256" key="5">
    <source>
        <dbReference type="SAM" id="MobiDB-lite"/>
    </source>
</evidence>
<comment type="similarity">
    <text evidence="1 4">Belongs to the glycosyl hydrolase 26 family.</text>
</comment>
<dbReference type="PANTHER" id="PTHR40079:SF4">
    <property type="entry name" value="GH26 DOMAIN-CONTAINING PROTEIN-RELATED"/>
    <property type="match status" value="1"/>
</dbReference>
<evidence type="ECO:0000256" key="2">
    <source>
        <dbReference type="ARBA" id="ARBA00022801"/>
    </source>
</evidence>
<comment type="caution">
    <text evidence="7">The sequence shown here is derived from an EMBL/GenBank/DDBJ whole genome shotgun (WGS) entry which is preliminary data.</text>
</comment>
<dbReference type="PROSITE" id="PS51318">
    <property type="entry name" value="TAT"/>
    <property type="match status" value="1"/>
</dbReference>
<dbReference type="SUPFAM" id="SSF51445">
    <property type="entry name" value="(Trans)glycosidases"/>
    <property type="match status" value="1"/>
</dbReference>
<dbReference type="Proteomes" id="UP000590749">
    <property type="component" value="Unassembled WGS sequence"/>
</dbReference>
<organism evidence="7 8">
    <name type="scientific">Actinoplanes campanulatus</name>
    <dbReference type="NCBI Taxonomy" id="113559"/>
    <lineage>
        <taxon>Bacteria</taxon>
        <taxon>Bacillati</taxon>
        <taxon>Actinomycetota</taxon>
        <taxon>Actinomycetes</taxon>
        <taxon>Micromonosporales</taxon>
        <taxon>Micromonosporaceae</taxon>
        <taxon>Actinoplanes</taxon>
    </lineage>
</organism>
<feature type="region of interest" description="Disordered" evidence="5">
    <location>
        <begin position="43"/>
        <end position="66"/>
    </location>
</feature>
<dbReference type="InterPro" id="IPR000805">
    <property type="entry name" value="Glyco_hydro_26"/>
</dbReference>
<keyword evidence="3 4" id="KW-0326">Glycosidase</keyword>
<dbReference type="InterPro" id="IPR017853">
    <property type="entry name" value="GH"/>
</dbReference>
<evidence type="ECO:0000256" key="1">
    <source>
        <dbReference type="ARBA" id="ARBA00007754"/>
    </source>
</evidence>
<dbReference type="InterPro" id="IPR022790">
    <property type="entry name" value="GH26_dom"/>
</dbReference>
<dbReference type="Pfam" id="PF02156">
    <property type="entry name" value="Glyco_hydro_26"/>
    <property type="match status" value="1"/>
</dbReference>